<protein>
    <submittedName>
        <fullName evidence="1">Uncharacterized protein</fullName>
    </submittedName>
</protein>
<accession>A0A4C1YSN0</accession>
<dbReference type="AlphaFoldDB" id="A0A4C1YSN0"/>
<gene>
    <name evidence="1" type="ORF">EVAR_53985_1</name>
</gene>
<reference evidence="1 2" key="1">
    <citation type="journal article" date="2019" name="Commun. Biol.">
        <title>The bagworm genome reveals a unique fibroin gene that provides high tensile strength.</title>
        <authorList>
            <person name="Kono N."/>
            <person name="Nakamura H."/>
            <person name="Ohtoshi R."/>
            <person name="Tomita M."/>
            <person name="Numata K."/>
            <person name="Arakawa K."/>
        </authorList>
    </citation>
    <scope>NUCLEOTIDE SEQUENCE [LARGE SCALE GENOMIC DNA]</scope>
</reference>
<comment type="caution">
    <text evidence="1">The sequence shown here is derived from an EMBL/GenBank/DDBJ whole genome shotgun (WGS) entry which is preliminary data.</text>
</comment>
<evidence type="ECO:0000313" key="1">
    <source>
        <dbReference type="EMBL" id="GBP78200.1"/>
    </source>
</evidence>
<keyword evidence="2" id="KW-1185">Reference proteome</keyword>
<dbReference type="Proteomes" id="UP000299102">
    <property type="component" value="Unassembled WGS sequence"/>
</dbReference>
<evidence type="ECO:0000313" key="2">
    <source>
        <dbReference type="Proteomes" id="UP000299102"/>
    </source>
</evidence>
<name>A0A4C1YSN0_EUMVA</name>
<proteinExistence type="predicted"/>
<organism evidence="1 2">
    <name type="scientific">Eumeta variegata</name>
    <name type="common">Bagworm moth</name>
    <name type="synonym">Eumeta japonica</name>
    <dbReference type="NCBI Taxonomy" id="151549"/>
    <lineage>
        <taxon>Eukaryota</taxon>
        <taxon>Metazoa</taxon>
        <taxon>Ecdysozoa</taxon>
        <taxon>Arthropoda</taxon>
        <taxon>Hexapoda</taxon>
        <taxon>Insecta</taxon>
        <taxon>Pterygota</taxon>
        <taxon>Neoptera</taxon>
        <taxon>Endopterygota</taxon>
        <taxon>Lepidoptera</taxon>
        <taxon>Glossata</taxon>
        <taxon>Ditrysia</taxon>
        <taxon>Tineoidea</taxon>
        <taxon>Psychidae</taxon>
        <taxon>Oiketicinae</taxon>
        <taxon>Eumeta</taxon>
    </lineage>
</organism>
<dbReference type="EMBL" id="BGZK01001361">
    <property type="protein sequence ID" value="GBP78200.1"/>
    <property type="molecule type" value="Genomic_DNA"/>
</dbReference>
<sequence length="145" mass="15997">MVNFILSDCTPDIKGFYKNVLSQYNCPHGEDRGFCSTPKIPSGRIPERSPRAVGAGRGRCIPPAVGRHSRLSYVGPDPVMSCRLYEKAYGDENRHRNGRLESRSKSTTKSGLALRARSKVGVDEIDIHDIGQAARTLMPMPNNLV</sequence>